<name>X1R668_9ZZZZ</name>
<dbReference type="Pfam" id="PF00107">
    <property type="entry name" value="ADH_zinc_N"/>
    <property type="match status" value="1"/>
</dbReference>
<dbReference type="GO" id="GO:0046872">
    <property type="term" value="F:metal ion binding"/>
    <property type="evidence" value="ECO:0007669"/>
    <property type="project" value="UniProtKB-KW"/>
</dbReference>
<dbReference type="AlphaFoldDB" id="X1R668"/>
<comment type="cofactor">
    <cofactor evidence="1">
        <name>Zn(2+)</name>
        <dbReference type="ChEBI" id="CHEBI:29105"/>
    </cofactor>
</comment>
<evidence type="ECO:0000259" key="6">
    <source>
        <dbReference type="Pfam" id="PF00107"/>
    </source>
</evidence>
<feature type="non-terminal residue" evidence="7">
    <location>
        <position position="1"/>
    </location>
</feature>
<evidence type="ECO:0000313" key="7">
    <source>
        <dbReference type="EMBL" id="GAI76038.1"/>
    </source>
</evidence>
<dbReference type="CDD" id="cd08255">
    <property type="entry name" value="2-desacetyl-2-hydroxyethyl_bacteriochlorophyllide_like"/>
    <property type="match status" value="1"/>
</dbReference>
<dbReference type="EMBL" id="BARW01006451">
    <property type="protein sequence ID" value="GAI76038.1"/>
    <property type="molecule type" value="Genomic_DNA"/>
</dbReference>
<dbReference type="Gene3D" id="3.90.180.10">
    <property type="entry name" value="Medium-chain alcohol dehydrogenases, catalytic domain"/>
    <property type="match status" value="1"/>
</dbReference>
<reference evidence="7" key="1">
    <citation type="journal article" date="2014" name="Front. Microbiol.">
        <title>High frequency of phylogenetically diverse reductive dehalogenase-homologous genes in deep subseafloor sedimentary metagenomes.</title>
        <authorList>
            <person name="Kawai M."/>
            <person name="Futagami T."/>
            <person name="Toyoda A."/>
            <person name="Takaki Y."/>
            <person name="Nishi S."/>
            <person name="Hori S."/>
            <person name="Arai W."/>
            <person name="Tsubouchi T."/>
            <person name="Morono Y."/>
            <person name="Uchiyama I."/>
            <person name="Ito T."/>
            <person name="Fujiyama A."/>
            <person name="Inagaki F."/>
            <person name="Takami H."/>
        </authorList>
    </citation>
    <scope>NUCLEOTIDE SEQUENCE</scope>
    <source>
        <strain evidence="7">Expedition CK06-06</strain>
    </source>
</reference>
<keyword evidence="3" id="KW-0479">Metal-binding</keyword>
<evidence type="ECO:0000256" key="1">
    <source>
        <dbReference type="ARBA" id="ARBA00001947"/>
    </source>
</evidence>
<protein>
    <recommendedName>
        <fullName evidence="6">Alcohol dehydrogenase-like C-terminal domain-containing protein</fullName>
    </recommendedName>
</protein>
<dbReference type="PANTHER" id="PTHR43350:SF19">
    <property type="entry name" value="D-GULOSIDE 3-DEHYDROGENASE"/>
    <property type="match status" value="1"/>
</dbReference>
<keyword evidence="4" id="KW-0862">Zinc</keyword>
<proteinExistence type="inferred from homology"/>
<evidence type="ECO:0000256" key="4">
    <source>
        <dbReference type="ARBA" id="ARBA00022833"/>
    </source>
</evidence>
<comment type="caution">
    <text evidence="7">The sequence shown here is derived from an EMBL/GenBank/DDBJ whole genome shotgun (WGS) entry which is preliminary data.</text>
</comment>
<comment type="similarity">
    <text evidence="2">Belongs to the zinc-containing alcohol dehydrogenase family.</text>
</comment>
<dbReference type="InterPro" id="IPR036291">
    <property type="entry name" value="NAD(P)-bd_dom_sf"/>
</dbReference>
<accession>X1R668</accession>
<evidence type="ECO:0000256" key="5">
    <source>
        <dbReference type="ARBA" id="ARBA00023002"/>
    </source>
</evidence>
<evidence type="ECO:0000256" key="3">
    <source>
        <dbReference type="ARBA" id="ARBA00022723"/>
    </source>
</evidence>
<dbReference type="PANTHER" id="PTHR43350">
    <property type="entry name" value="NAD-DEPENDENT ALCOHOL DEHYDROGENASE"/>
    <property type="match status" value="1"/>
</dbReference>
<gene>
    <name evidence="7" type="ORF">S12H4_13547</name>
</gene>
<dbReference type="SUPFAM" id="SSF51735">
    <property type="entry name" value="NAD(P)-binding Rossmann-fold domains"/>
    <property type="match status" value="1"/>
</dbReference>
<dbReference type="InterPro" id="IPR011032">
    <property type="entry name" value="GroES-like_sf"/>
</dbReference>
<dbReference type="SUPFAM" id="SSF50129">
    <property type="entry name" value="GroES-like"/>
    <property type="match status" value="1"/>
</dbReference>
<organism evidence="7">
    <name type="scientific">marine sediment metagenome</name>
    <dbReference type="NCBI Taxonomy" id="412755"/>
    <lineage>
        <taxon>unclassified sequences</taxon>
        <taxon>metagenomes</taxon>
        <taxon>ecological metagenomes</taxon>
    </lineage>
</organism>
<dbReference type="InterPro" id="IPR013149">
    <property type="entry name" value="ADH-like_C"/>
</dbReference>
<evidence type="ECO:0000256" key="2">
    <source>
        <dbReference type="ARBA" id="ARBA00008072"/>
    </source>
</evidence>
<dbReference type="GO" id="GO:0016491">
    <property type="term" value="F:oxidoreductase activity"/>
    <property type="evidence" value="ECO:0007669"/>
    <property type="project" value="UniProtKB-KW"/>
</dbReference>
<keyword evidence="5" id="KW-0560">Oxidoreductase</keyword>
<feature type="domain" description="Alcohol dehydrogenase-like C-terminal" evidence="6">
    <location>
        <begin position="173"/>
        <end position="287"/>
    </location>
</feature>
<sequence>EQQISVYLNKMKMVPYAIGVRNAYSAISVGTEKTTVSKKQDSSLIKRLLNKENVKKGYAMVREKGLKHTLQIVKKTSTPILVPLGYSTAGRVIVVGKNVTNFTPGDMVACAGGGYATHAEIVEIPKNLACKIPKGVELKEATFATLGAIALQGIRRTNATLGETVVVTGLGILGQFTCQMLSAAGMRVIGIDLLDERLKIAKANGADLVLNPEKSDIEKEVAKFTADVGADAVIICAGTASTEPVHQGMRISRKKGRIIIVGAVGMELDRSLMYQKELDFFISTSYGPGRYDLKYEKDGIDYPIGYVRWTENRNMKAFLELIASKKIEIKDLIQHEFSIEEAPEAYATIREKTPLGIVFKYEADPSKFKTIKRKTVLVTEKAPKDHLKTAIIGAGSFAKGKHIPNLLKVPSFVNPPIIL</sequence>